<protein>
    <submittedName>
        <fullName evidence="1">Uncharacterized protein</fullName>
    </submittedName>
</protein>
<sequence>METFSFSGEKLSNPLKNPLFNLNIFKKKQNFLNQRHLV</sequence>
<organism evidence="1 2">
    <name type="scientific">Indibacter alkaliphilus (strain CCUG 57479 / KCTC 22604 / LW1)</name>
    <dbReference type="NCBI Taxonomy" id="1189612"/>
    <lineage>
        <taxon>Bacteria</taxon>
        <taxon>Pseudomonadati</taxon>
        <taxon>Bacteroidota</taxon>
        <taxon>Cytophagia</taxon>
        <taxon>Cytophagales</taxon>
        <taxon>Cyclobacteriaceae</taxon>
    </lineage>
</organism>
<accession>S2DMD6</accession>
<proteinExistence type="predicted"/>
<gene>
    <name evidence="1" type="ORF">A33Q_1019</name>
</gene>
<name>S2DMD6_INDAL</name>
<dbReference type="STRING" id="1189612.A33Q_1019"/>
<dbReference type="Proteomes" id="UP000006073">
    <property type="component" value="Unassembled WGS sequence"/>
</dbReference>
<dbReference type="EMBL" id="ALWO02000023">
    <property type="protein sequence ID" value="EOZ98365.1"/>
    <property type="molecule type" value="Genomic_DNA"/>
</dbReference>
<comment type="caution">
    <text evidence="1">The sequence shown here is derived from an EMBL/GenBank/DDBJ whole genome shotgun (WGS) entry which is preliminary data.</text>
</comment>
<evidence type="ECO:0000313" key="2">
    <source>
        <dbReference type="Proteomes" id="UP000006073"/>
    </source>
</evidence>
<keyword evidence="2" id="KW-1185">Reference proteome</keyword>
<evidence type="ECO:0000313" key="1">
    <source>
        <dbReference type="EMBL" id="EOZ98365.1"/>
    </source>
</evidence>
<dbReference type="AlphaFoldDB" id="S2DMD6"/>
<reference evidence="1 2" key="1">
    <citation type="journal article" date="2013" name="Genome Announc.">
        <title>Draft Genome Sequence of Indibacter alkaliphilus Strain LW1T, Isolated from Lonar Lake, a Haloalkaline Lake in the Buldana District of Maharashtra, India.</title>
        <authorList>
            <person name="Singh A."/>
            <person name="Kumar Jangir P."/>
            <person name="Sharma R."/>
            <person name="Singh A."/>
            <person name="Kumar Pinnaka A."/>
            <person name="Shivaji S."/>
        </authorList>
    </citation>
    <scope>NUCLEOTIDE SEQUENCE [LARGE SCALE GENOMIC DNA]</scope>
    <source>
        <strain evidence="2">CCUG 57479 / KCTC 22604 / LW1</strain>
    </source>
</reference>